<dbReference type="Pfam" id="PF12697">
    <property type="entry name" value="Abhydrolase_6"/>
    <property type="match status" value="1"/>
</dbReference>
<dbReference type="InterPro" id="IPR000073">
    <property type="entry name" value="AB_hydrolase_1"/>
</dbReference>
<dbReference type="Proteomes" id="UP001333818">
    <property type="component" value="Unassembled WGS sequence"/>
</dbReference>
<dbReference type="InterPro" id="IPR029058">
    <property type="entry name" value="AB_hydrolase_fold"/>
</dbReference>
<gene>
    <name evidence="2" type="ORF">V2H45_18335</name>
</gene>
<keyword evidence="2" id="KW-0378">Hydrolase</keyword>
<dbReference type="SUPFAM" id="SSF53474">
    <property type="entry name" value="alpha/beta-Hydrolases"/>
    <property type="match status" value="1"/>
</dbReference>
<evidence type="ECO:0000259" key="1">
    <source>
        <dbReference type="Pfam" id="PF12697"/>
    </source>
</evidence>
<evidence type="ECO:0000313" key="3">
    <source>
        <dbReference type="Proteomes" id="UP001333818"/>
    </source>
</evidence>
<dbReference type="Gene3D" id="3.40.50.1820">
    <property type="entry name" value="alpha/beta hydrolase"/>
    <property type="match status" value="1"/>
</dbReference>
<protein>
    <submittedName>
        <fullName evidence="2">Alpha/beta fold hydrolase</fullName>
    </submittedName>
</protein>
<accession>A0AAW9PTU9</accession>
<dbReference type="RefSeq" id="WP_330485139.1">
    <property type="nucleotide sequence ID" value="NZ_JAZBJZ010000089.1"/>
</dbReference>
<comment type="caution">
    <text evidence="2">The sequence shown here is derived from an EMBL/GenBank/DDBJ whole genome shotgun (WGS) entry which is preliminary data.</text>
</comment>
<name>A0AAW9PTU9_9CYAN</name>
<organism evidence="2 3">
    <name type="scientific">Tumidithrix elongata BACA0141</name>
    <dbReference type="NCBI Taxonomy" id="2716417"/>
    <lineage>
        <taxon>Bacteria</taxon>
        <taxon>Bacillati</taxon>
        <taxon>Cyanobacteriota</taxon>
        <taxon>Cyanophyceae</taxon>
        <taxon>Pseudanabaenales</taxon>
        <taxon>Pseudanabaenaceae</taxon>
        <taxon>Tumidithrix</taxon>
        <taxon>Tumidithrix elongata</taxon>
    </lineage>
</organism>
<feature type="domain" description="AB hydrolase-1" evidence="1">
    <location>
        <begin position="11"/>
        <end position="206"/>
    </location>
</feature>
<proteinExistence type="predicted"/>
<keyword evidence="3" id="KW-1185">Reference proteome</keyword>
<dbReference type="GO" id="GO:0016787">
    <property type="term" value="F:hydrolase activity"/>
    <property type="evidence" value="ECO:0007669"/>
    <property type="project" value="UniProtKB-KW"/>
</dbReference>
<sequence length="233" mass="25908">MYGFFATPYEVRPIANACYELGIDAIAPLLPCHGYAEITEQKQAVLDLTLENILAAIRQEIAIARTKYEFVGLYGQSMGGTLALAIASEGLVDAIATTAPALLLPLWARIPLFLLGWWKILYLWNPIALSIYNPSYRFSNAHATGILQEISQYSRDRLSKISCPVYVAHSHQDRVIDSRVCQWIESQVLGKVTIAWFDRSDHVMPLDIQGKEVSAGVAKFFDAELPPHKITSA</sequence>
<evidence type="ECO:0000313" key="2">
    <source>
        <dbReference type="EMBL" id="MEE3718704.1"/>
    </source>
</evidence>
<reference evidence="2" key="1">
    <citation type="submission" date="2024-01" db="EMBL/GenBank/DDBJ databases">
        <title>Bank of Algae and Cyanobacteria of the Azores (BACA) strain genomes.</title>
        <authorList>
            <person name="Luz R."/>
            <person name="Cordeiro R."/>
            <person name="Fonseca A."/>
            <person name="Goncalves V."/>
        </authorList>
    </citation>
    <scope>NUCLEOTIDE SEQUENCE</scope>
    <source>
        <strain evidence="2">BACA0141</strain>
    </source>
</reference>
<dbReference type="AlphaFoldDB" id="A0AAW9PTU9"/>
<dbReference type="EMBL" id="JAZBJZ010000089">
    <property type="protein sequence ID" value="MEE3718704.1"/>
    <property type="molecule type" value="Genomic_DNA"/>
</dbReference>